<dbReference type="Proteomes" id="UP001305414">
    <property type="component" value="Unassembled WGS sequence"/>
</dbReference>
<dbReference type="SUPFAM" id="SSF51182">
    <property type="entry name" value="RmlC-like cupins"/>
    <property type="match status" value="1"/>
</dbReference>
<dbReference type="InterPro" id="IPR019780">
    <property type="entry name" value="Germin_Mn-BS"/>
</dbReference>
<evidence type="ECO:0000313" key="3">
    <source>
        <dbReference type="Proteomes" id="UP001305414"/>
    </source>
</evidence>
<dbReference type="EMBL" id="JAWHQM010000020">
    <property type="protein sequence ID" value="KAK5631580.1"/>
    <property type="molecule type" value="Genomic_DNA"/>
</dbReference>
<dbReference type="InterPro" id="IPR014710">
    <property type="entry name" value="RmlC-like_jellyroll"/>
</dbReference>
<organism evidence="2 3">
    <name type="scientific">Xylaria bambusicola</name>
    <dbReference type="NCBI Taxonomy" id="326684"/>
    <lineage>
        <taxon>Eukaryota</taxon>
        <taxon>Fungi</taxon>
        <taxon>Dikarya</taxon>
        <taxon>Ascomycota</taxon>
        <taxon>Pezizomycotina</taxon>
        <taxon>Sordariomycetes</taxon>
        <taxon>Xylariomycetidae</taxon>
        <taxon>Xylariales</taxon>
        <taxon>Xylariaceae</taxon>
        <taxon>Xylaria</taxon>
    </lineage>
</organism>
<dbReference type="InterPro" id="IPR013096">
    <property type="entry name" value="Cupin_2"/>
</dbReference>
<dbReference type="PANTHER" id="PTHR36114">
    <property type="entry name" value="16.7 KDA PROTEIN IN WHIE LOCUS"/>
    <property type="match status" value="1"/>
</dbReference>
<dbReference type="Gene3D" id="2.60.120.10">
    <property type="entry name" value="Jelly Rolls"/>
    <property type="match status" value="1"/>
</dbReference>
<reference evidence="2 3" key="1">
    <citation type="submission" date="2023-10" db="EMBL/GenBank/DDBJ databases">
        <title>Draft genome sequence of Xylaria bambusicola isolate GMP-LS, the root and basal stem rot pathogen of sugarcane in Indonesia.</title>
        <authorList>
            <person name="Selvaraj P."/>
            <person name="Muralishankar V."/>
            <person name="Muruganantham S."/>
            <person name="Sp S."/>
            <person name="Haryani S."/>
            <person name="Lau K.J.X."/>
            <person name="Naqvi N.I."/>
        </authorList>
    </citation>
    <scope>NUCLEOTIDE SEQUENCE [LARGE SCALE GENOMIC DNA]</scope>
    <source>
        <strain evidence="2">GMP-LS</strain>
    </source>
</reference>
<sequence>MATVSIPSAFASFTETWSPRLVAAVNDQHVKIAKLDGAFIFHAHPDSDELFYLLSGELTLEIESGDTVESVVMKAGDVYVVPRAVRHRPVARNAEVLMIERNDTVNTGDAEDRRRQRDWVDVRGR</sequence>
<dbReference type="GO" id="GO:0030145">
    <property type="term" value="F:manganese ion binding"/>
    <property type="evidence" value="ECO:0007669"/>
    <property type="project" value="InterPro"/>
</dbReference>
<dbReference type="AlphaFoldDB" id="A0AAN7YZP1"/>
<dbReference type="PANTHER" id="PTHR36114:SF1">
    <property type="entry name" value="16.7 KDA PROTEIN IN WHIE LOCUS"/>
    <property type="match status" value="1"/>
</dbReference>
<dbReference type="InterPro" id="IPR052044">
    <property type="entry name" value="PKS_Associated_Protein"/>
</dbReference>
<dbReference type="InterPro" id="IPR011051">
    <property type="entry name" value="RmlC_Cupin_sf"/>
</dbReference>
<keyword evidence="3" id="KW-1185">Reference proteome</keyword>
<name>A0AAN7YZP1_9PEZI</name>
<gene>
    <name evidence="2" type="ORF">RRF57_007294</name>
</gene>
<comment type="caution">
    <text evidence="2">The sequence shown here is derived from an EMBL/GenBank/DDBJ whole genome shotgun (WGS) entry which is preliminary data.</text>
</comment>
<protein>
    <recommendedName>
        <fullName evidence="1">Cupin type-2 domain-containing protein</fullName>
    </recommendedName>
</protein>
<proteinExistence type="predicted"/>
<dbReference type="Pfam" id="PF07883">
    <property type="entry name" value="Cupin_2"/>
    <property type="match status" value="1"/>
</dbReference>
<accession>A0AAN7YZP1</accession>
<feature type="domain" description="Cupin type-2" evidence="1">
    <location>
        <begin position="38"/>
        <end position="95"/>
    </location>
</feature>
<dbReference type="CDD" id="cd02226">
    <property type="entry name" value="cupin_YdbB-like"/>
    <property type="match status" value="1"/>
</dbReference>
<dbReference type="PROSITE" id="PS00725">
    <property type="entry name" value="GERMIN"/>
    <property type="match status" value="1"/>
</dbReference>
<evidence type="ECO:0000313" key="2">
    <source>
        <dbReference type="EMBL" id="KAK5631580.1"/>
    </source>
</evidence>
<evidence type="ECO:0000259" key="1">
    <source>
        <dbReference type="Pfam" id="PF07883"/>
    </source>
</evidence>